<sequence>MKTHPPLEPDLPLLSQTCHHMTNQSCEDSLAMPKFPLAELFQPIKVAAVVDFPPSSSDLLLRQSEFVVLILLSLSPLQSERGHDFVSSTDGTASDRHGFFVDIQIVASDCDHRATFLSLHRHTGLLPTCFLRSGWPQHYALPLPPLGPEFRFDGTDS</sequence>
<gene>
    <name evidence="1" type="ORF">OSIN01602_LOCUS18616</name>
</gene>
<name>A0A7S2A4Q2_TRICV</name>
<evidence type="ECO:0000313" key="1">
    <source>
        <dbReference type="EMBL" id="CAD9356787.1"/>
    </source>
</evidence>
<dbReference type="AlphaFoldDB" id="A0A7S2A4Q2"/>
<proteinExistence type="predicted"/>
<reference evidence="1" key="1">
    <citation type="submission" date="2021-01" db="EMBL/GenBank/DDBJ databases">
        <authorList>
            <person name="Corre E."/>
            <person name="Pelletier E."/>
            <person name="Niang G."/>
            <person name="Scheremetjew M."/>
            <person name="Finn R."/>
            <person name="Kale V."/>
            <person name="Holt S."/>
            <person name="Cochrane G."/>
            <person name="Meng A."/>
            <person name="Brown T."/>
            <person name="Cohen L."/>
        </authorList>
    </citation>
    <scope>NUCLEOTIDE SEQUENCE</scope>
    <source>
        <strain evidence="1">Grunow 1884</strain>
    </source>
</reference>
<protein>
    <submittedName>
        <fullName evidence="1">Uncharacterized protein</fullName>
    </submittedName>
</protein>
<dbReference type="EMBL" id="HBGO01032316">
    <property type="protein sequence ID" value="CAD9356787.1"/>
    <property type="molecule type" value="Transcribed_RNA"/>
</dbReference>
<organism evidence="1">
    <name type="scientific">Trieres chinensis</name>
    <name type="common">Marine centric diatom</name>
    <name type="synonym">Odontella sinensis</name>
    <dbReference type="NCBI Taxonomy" id="1514140"/>
    <lineage>
        <taxon>Eukaryota</taxon>
        <taxon>Sar</taxon>
        <taxon>Stramenopiles</taxon>
        <taxon>Ochrophyta</taxon>
        <taxon>Bacillariophyta</taxon>
        <taxon>Mediophyceae</taxon>
        <taxon>Biddulphiophycidae</taxon>
        <taxon>Eupodiscales</taxon>
        <taxon>Parodontellaceae</taxon>
        <taxon>Trieres</taxon>
    </lineage>
</organism>
<accession>A0A7S2A4Q2</accession>